<sequence length="821" mass="93791">MDVFIDVILPVPIPQFFTYRLPRHLAELAKVGCRVVVEFGKSRVMTALVVKIHGNPPEKYPAKYIQELLDTEPVVTPTQIWLFQWVAEYYMCTAGEVMNVALPSGLKISSQSKIQYNPDFHHDELLTDLEKSFMDVLIREDSISYEEAGRLLGEQDLNKFLKSLVAKHAIILFEEVNERYKPKLIKKIRLHSDYATDENALMLLESLGKAKKQQEVLLKYLSIIPLDQLSEKNEEGIDKQRLKEAEVSDSALAALITKGIFEQWEVQVSRFDSLESDSLREIQLSPAQEAASDQIMGLFSTKDVVLFHGITGSGKTEVYIDIIKKALDSGTQVLFLLPEIALTTQIVRRLKRVFGDTMGIYHSRFSDNERVEVWRGVLDQKFQFVVGVRSSIFLPFSNLGLIIVDEEHESSYKQFDPAPRYHARDVAIMLALKMKARVLLGSATPSMESFYQAQTGKYGLVSLKERFGNAQLPHIRLVNMRVEREKKTLTKEFSSVLLEAIGQNIENKKQSIIFQNRRGYAPYLNCQQCNWIPHCNQCSVTLTHHLNARTLICHYCGYSESVPRVCPACGSPHVRSVGVGTERIEDDLREIFPEAGVLRMDLDTTRTKNAYENIIGEFETGEVDILVGTQMVTKGLDFDRVNLVGVFNADKLINFPDFRSGERAFQLITQVSGRAGRREEKGIVLIQTNNPANRVLQYIVDSDYEGFYASEIKEREAYNYPPFSRIIELTVKDVDRNLAQEAAEVLAKRMKDYLGEQRILGPERGLVERIRNKFHFVIWMKLEKEKMNIQATKQYLREELVHLITEKKFKSVQVVVNVDAV</sequence>
<evidence type="ECO:0000259" key="13">
    <source>
        <dbReference type="PROSITE" id="PS51192"/>
    </source>
</evidence>
<comment type="subunit">
    <text evidence="12">Component of the replication restart primosome.</text>
</comment>
<keyword evidence="2 12" id="KW-0235">DNA replication</keyword>
<dbReference type="InterPro" id="IPR005259">
    <property type="entry name" value="PriA"/>
</dbReference>
<dbReference type="NCBIfam" id="TIGR00595">
    <property type="entry name" value="priA"/>
    <property type="match status" value="1"/>
</dbReference>
<dbReference type="Gene3D" id="3.40.50.300">
    <property type="entry name" value="P-loop containing nucleotide triphosphate hydrolases"/>
    <property type="match status" value="2"/>
</dbReference>
<evidence type="ECO:0000313" key="15">
    <source>
        <dbReference type="EMBL" id="ADQ18369.1"/>
    </source>
</evidence>
<dbReference type="HOGENOM" id="CLU_013353_3_1_10"/>
<dbReference type="GO" id="GO:0043138">
    <property type="term" value="F:3'-5' DNA helicase activity"/>
    <property type="evidence" value="ECO:0007669"/>
    <property type="project" value="UniProtKB-EC"/>
</dbReference>
<dbReference type="HAMAP" id="MF_00983">
    <property type="entry name" value="PriA"/>
    <property type="match status" value="1"/>
</dbReference>
<dbReference type="GO" id="GO:0003677">
    <property type="term" value="F:DNA binding"/>
    <property type="evidence" value="ECO:0007669"/>
    <property type="project" value="UniProtKB-UniRule"/>
</dbReference>
<reference key="1">
    <citation type="submission" date="2010-11" db="EMBL/GenBank/DDBJ databases">
        <title>The complete genome of Leadbetterella byssophila DSM 17132.</title>
        <authorList>
            <consortium name="US DOE Joint Genome Institute (JGI-PGF)"/>
            <person name="Lucas S."/>
            <person name="Copeland A."/>
            <person name="Lapidus A."/>
            <person name="Glavina del Rio T."/>
            <person name="Dalin E."/>
            <person name="Tice H."/>
            <person name="Bruce D."/>
            <person name="Goodwin L."/>
            <person name="Pitluck S."/>
            <person name="Kyrpides N."/>
            <person name="Mavromatis K."/>
            <person name="Ivanova N."/>
            <person name="Teshima H."/>
            <person name="Brettin T."/>
            <person name="Detter J.C."/>
            <person name="Han C."/>
            <person name="Tapia R."/>
            <person name="Land M."/>
            <person name="Hauser L."/>
            <person name="Markowitz V."/>
            <person name="Cheng J.-F."/>
            <person name="Hugenholtz P."/>
            <person name="Woyke T."/>
            <person name="Wu D."/>
            <person name="Tindall B."/>
            <person name="Pomrenke H.G."/>
            <person name="Brambilla E."/>
            <person name="Klenk H.-P."/>
            <person name="Eisen J.A."/>
        </authorList>
    </citation>
    <scope>NUCLEOTIDE SEQUENCE [LARGE SCALE GENOMIC DNA]</scope>
    <source>
        <strain>DSM 17132</strain>
    </source>
</reference>
<dbReference type="OrthoDB" id="9759544at2"/>
<feature type="binding site" evidence="12">
    <location>
        <position position="556"/>
    </location>
    <ligand>
        <name>Zn(2+)</name>
        <dbReference type="ChEBI" id="CHEBI:29105"/>
        <label>2</label>
    </ligand>
</feature>
<dbReference type="InterPro" id="IPR001650">
    <property type="entry name" value="Helicase_C-like"/>
</dbReference>
<feature type="binding site" evidence="12">
    <location>
        <position position="529"/>
    </location>
    <ligand>
        <name>Zn(2+)</name>
        <dbReference type="ChEBI" id="CHEBI:29105"/>
        <label>1</label>
    </ligand>
</feature>
<keyword evidence="16" id="KW-1185">Reference proteome</keyword>
<dbReference type="InterPro" id="IPR041236">
    <property type="entry name" value="PriA_C"/>
</dbReference>
<feature type="binding site" evidence="12">
    <location>
        <position position="526"/>
    </location>
    <ligand>
        <name>Zn(2+)</name>
        <dbReference type="ChEBI" id="CHEBI:29105"/>
        <label>1</label>
    </ligand>
</feature>
<dbReference type="eggNOG" id="COG1198">
    <property type="taxonomic scope" value="Bacteria"/>
</dbReference>
<dbReference type="GO" id="GO:0016887">
    <property type="term" value="F:ATP hydrolysis activity"/>
    <property type="evidence" value="ECO:0007669"/>
    <property type="project" value="RHEA"/>
</dbReference>
<dbReference type="InterPro" id="IPR041222">
    <property type="entry name" value="PriA_3primeBD"/>
</dbReference>
<gene>
    <name evidence="12" type="primary">priA</name>
    <name evidence="15" type="ordered locus">Lbys_2707</name>
</gene>
<feature type="domain" description="Helicase ATP-binding" evidence="13">
    <location>
        <begin position="296"/>
        <end position="463"/>
    </location>
</feature>
<comment type="cofactor">
    <cofactor evidence="12">
        <name>Zn(2+)</name>
        <dbReference type="ChEBI" id="CHEBI:29105"/>
    </cofactor>
    <text evidence="12">Binds 2 zinc ions per subunit.</text>
</comment>
<evidence type="ECO:0000313" key="16">
    <source>
        <dbReference type="Proteomes" id="UP000007435"/>
    </source>
</evidence>
<dbReference type="CDD" id="cd18804">
    <property type="entry name" value="SF2_C_priA"/>
    <property type="match status" value="1"/>
</dbReference>
<dbReference type="SMART" id="SM00487">
    <property type="entry name" value="DEXDc"/>
    <property type="match status" value="1"/>
</dbReference>
<feature type="domain" description="Helicase C-terminal" evidence="14">
    <location>
        <begin position="561"/>
        <end position="735"/>
    </location>
</feature>
<organism evidence="15 16">
    <name type="scientific">Leadbetterella byssophila (strain DSM 17132 / JCM 16389 / KACC 11308 / NBRC 106382 / 4M15)</name>
    <dbReference type="NCBI Taxonomy" id="649349"/>
    <lineage>
        <taxon>Bacteria</taxon>
        <taxon>Pseudomonadati</taxon>
        <taxon>Bacteroidota</taxon>
        <taxon>Cytophagia</taxon>
        <taxon>Cytophagales</taxon>
        <taxon>Leadbetterellaceae</taxon>
        <taxon>Leadbetterella</taxon>
    </lineage>
</organism>
<name>E4RQG1_LEAB4</name>
<comment type="function">
    <text evidence="12">Initiates the restart of stalled replication forks, which reloads the replicative helicase on sites other than the origin of replication. Recognizes and binds to abandoned replication forks and remodels them to uncover a helicase loading site. Promotes assembly of the primosome at these replication forks.</text>
</comment>
<evidence type="ECO:0000256" key="6">
    <source>
        <dbReference type="ARBA" id="ARBA00022806"/>
    </source>
</evidence>
<evidence type="ECO:0000259" key="14">
    <source>
        <dbReference type="PROSITE" id="PS51194"/>
    </source>
</evidence>
<reference evidence="15 16" key="2">
    <citation type="journal article" date="2011" name="Stand. Genomic Sci.">
        <title>Complete genome sequence of Leadbetterella byssophila type strain (4M15).</title>
        <authorList>
            <person name="Abt B."/>
            <person name="Teshima H."/>
            <person name="Lucas S."/>
            <person name="Lapidus A."/>
            <person name="Del Rio T.G."/>
            <person name="Nolan M."/>
            <person name="Tice H."/>
            <person name="Cheng J.F."/>
            <person name="Pitluck S."/>
            <person name="Liolios K."/>
            <person name="Pagani I."/>
            <person name="Ivanova N."/>
            <person name="Mavromatis K."/>
            <person name="Pati A."/>
            <person name="Tapia R."/>
            <person name="Han C."/>
            <person name="Goodwin L."/>
            <person name="Chen A."/>
            <person name="Palaniappan K."/>
            <person name="Land M."/>
            <person name="Hauser L."/>
            <person name="Chang Y.J."/>
            <person name="Jeffries C.D."/>
            <person name="Rohde M."/>
            <person name="Goker M."/>
            <person name="Tindall B.J."/>
            <person name="Detter J.C."/>
            <person name="Woyke T."/>
            <person name="Bristow J."/>
            <person name="Eisen J.A."/>
            <person name="Markowitz V."/>
            <person name="Hugenholtz P."/>
            <person name="Klenk H.P."/>
            <person name="Kyrpides N.C."/>
        </authorList>
    </citation>
    <scope>NUCLEOTIDE SEQUENCE [LARGE SCALE GENOMIC DNA]</scope>
    <source>
        <strain evidence="16">DSM 17132 / JCM 16389 / KACC 11308 / NBRC 106382 / 4M15</strain>
    </source>
</reference>
<dbReference type="GO" id="GO:0005524">
    <property type="term" value="F:ATP binding"/>
    <property type="evidence" value="ECO:0007669"/>
    <property type="project" value="UniProtKB-UniRule"/>
</dbReference>
<keyword evidence="3 12" id="KW-0479">Metal-binding</keyword>
<proteinExistence type="inferred from homology"/>
<keyword evidence="4 12" id="KW-0547">Nucleotide-binding</keyword>
<keyword evidence="5 12" id="KW-0378">Hydrolase</keyword>
<comment type="catalytic activity">
    <reaction evidence="11 12">
        <text>ATP + H2O = ADP + phosphate + H(+)</text>
        <dbReference type="Rhea" id="RHEA:13065"/>
        <dbReference type="ChEBI" id="CHEBI:15377"/>
        <dbReference type="ChEBI" id="CHEBI:15378"/>
        <dbReference type="ChEBI" id="CHEBI:30616"/>
        <dbReference type="ChEBI" id="CHEBI:43474"/>
        <dbReference type="ChEBI" id="CHEBI:456216"/>
        <dbReference type="EC" id="5.6.2.4"/>
    </reaction>
</comment>
<dbReference type="EMBL" id="CP002305">
    <property type="protein sequence ID" value="ADQ18369.1"/>
    <property type="molecule type" value="Genomic_DNA"/>
</dbReference>
<evidence type="ECO:0000256" key="7">
    <source>
        <dbReference type="ARBA" id="ARBA00022833"/>
    </source>
</evidence>
<dbReference type="STRING" id="649349.Lbys_2707"/>
<evidence type="ECO:0000256" key="11">
    <source>
        <dbReference type="ARBA" id="ARBA00048988"/>
    </source>
</evidence>
<dbReference type="Gene3D" id="3.40.1440.60">
    <property type="entry name" value="PriA, 3(prime) DNA-binding domain"/>
    <property type="match status" value="1"/>
</dbReference>
<keyword evidence="7 12" id="KW-0862">Zinc</keyword>
<evidence type="ECO:0000256" key="4">
    <source>
        <dbReference type="ARBA" id="ARBA00022741"/>
    </source>
</evidence>
<protein>
    <recommendedName>
        <fullName evidence="12">Replication restart protein PriA</fullName>
    </recommendedName>
    <alternativeName>
        <fullName evidence="12">ATP-dependent DNA helicase PriA</fullName>
        <ecNumber evidence="12">5.6.2.4</ecNumber>
    </alternativeName>
    <alternativeName>
        <fullName evidence="12">DNA 3'-5' helicase PriA</fullName>
    </alternativeName>
</protein>
<dbReference type="PROSITE" id="PS51192">
    <property type="entry name" value="HELICASE_ATP_BIND_1"/>
    <property type="match status" value="1"/>
</dbReference>
<keyword evidence="6 12" id="KW-0347">Helicase</keyword>
<evidence type="ECO:0000256" key="5">
    <source>
        <dbReference type="ARBA" id="ARBA00022801"/>
    </source>
</evidence>
<dbReference type="Pfam" id="PF17764">
    <property type="entry name" value="PriA_3primeBD"/>
    <property type="match status" value="1"/>
</dbReference>
<comment type="similarity">
    <text evidence="12">Belongs to the helicase family. PriA subfamily.</text>
</comment>
<dbReference type="InterPro" id="IPR011545">
    <property type="entry name" value="DEAD/DEAH_box_helicase_dom"/>
</dbReference>
<evidence type="ECO:0000256" key="12">
    <source>
        <dbReference type="HAMAP-Rule" id="MF_00983"/>
    </source>
</evidence>
<dbReference type="Pfam" id="PF00271">
    <property type="entry name" value="Helicase_C"/>
    <property type="match status" value="1"/>
</dbReference>
<dbReference type="RefSeq" id="WP_013409403.1">
    <property type="nucleotide sequence ID" value="NC_014655.1"/>
</dbReference>
<dbReference type="Pfam" id="PF00270">
    <property type="entry name" value="DEAD"/>
    <property type="match status" value="1"/>
</dbReference>
<dbReference type="AlphaFoldDB" id="E4RQG1"/>
<accession>E4RQG1</accession>
<dbReference type="Pfam" id="PF18074">
    <property type="entry name" value="PriA_C"/>
    <property type="match status" value="1"/>
</dbReference>
<dbReference type="FunFam" id="3.40.1440.60:FF:000001">
    <property type="entry name" value="Primosomal protein N"/>
    <property type="match status" value="1"/>
</dbReference>
<feature type="binding site" evidence="12">
    <location>
        <position position="535"/>
    </location>
    <ligand>
        <name>Zn(2+)</name>
        <dbReference type="ChEBI" id="CHEBI:29105"/>
        <label>2</label>
    </ligand>
</feature>
<feature type="binding site" evidence="12">
    <location>
        <position position="566"/>
    </location>
    <ligand>
        <name>Zn(2+)</name>
        <dbReference type="ChEBI" id="CHEBI:29105"/>
        <label>1</label>
    </ligand>
</feature>
<dbReference type="GO" id="GO:0006310">
    <property type="term" value="P:DNA recombination"/>
    <property type="evidence" value="ECO:0007669"/>
    <property type="project" value="InterPro"/>
</dbReference>
<dbReference type="GO" id="GO:0006270">
    <property type="term" value="P:DNA replication initiation"/>
    <property type="evidence" value="ECO:0007669"/>
    <property type="project" value="TreeGrafter"/>
</dbReference>
<feature type="binding site" evidence="12">
    <location>
        <position position="538"/>
    </location>
    <ligand>
        <name>Zn(2+)</name>
        <dbReference type="ChEBI" id="CHEBI:29105"/>
        <label>2</label>
    </ligand>
</feature>
<dbReference type="Proteomes" id="UP000007435">
    <property type="component" value="Chromosome"/>
</dbReference>
<evidence type="ECO:0000256" key="1">
    <source>
        <dbReference type="ARBA" id="ARBA00022515"/>
    </source>
</evidence>
<dbReference type="PROSITE" id="PS51194">
    <property type="entry name" value="HELICASE_CTER"/>
    <property type="match status" value="1"/>
</dbReference>
<keyword evidence="9 12" id="KW-0238">DNA-binding</keyword>
<dbReference type="InterPro" id="IPR027417">
    <property type="entry name" value="P-loop_NTPase"/>
</dbReference>
<dbReference type="PANTHER" id="PTHR30580:SF0">
    <property type="entry name" value="PRIMOSOMAL PROTEIN N"/>
    <property type="match status" value="1"/>
</dbReference>
<keyword evidence="1 12" id="KW-0639">Primosome</keyword>
<dbReference type="EC" id="5.6.2.4" evidence="12"/>
<evidence type="ECO:0000256" key="8">
    <source>
        <dbReference type="ARBA" id="ARBA00022840"/>
    </source>
</evidence>
<dbReference type="KEGG" id="lby:Lbys_2707"/>
<evidence type="ECO:0000256" key="9">
    <source>
        <dbReference type="ARBA" id="ARBA00023125"/>
    </source>
</evidence>
<evidence type="ECO:0000256" key="2">
    <source>
        <dbReference type="ARBA" id="ARBA00022705"/>
    </source>
</evidence>
<keyword evidence="10 12" id="KW-0413">Isomerase</keyword>
<evidence type="ECO:0000256" key="3">
    <source>
        <dbReference type="ARBA" id="ARBA00022723"/>
    </source>
</evidence>
<evidence type="ECO:0000256" key="10">
    <source>
        <dbReference type="ARBA" id="ARBA00023235"/>
    </source>
</evidence>
<feature type="binding site" evidence="12">
    <location>
        <position position="569"/>
    </location>
    <ligand>
        <name>Zn(2+)</name>
        <dbReference type="ChEBI" id="CHEBI:29105"/>
        <label>1</label>
    </ligand>
</feature>
<dbReference type="GO" id="GO:0006269">
    <property type="term" value="P:DNA replication, synthesis of primer"/>
    <property type="evidence" value="ECO:0007669"/>
    <property type="project" value="UniProtKB-KW"/>
</dbReference>
<dbReference type="GO" id="GO:0006302">
    <property type="term" value="P:double-strand break repair"/>
    <property type="evidence" value="ECO:0007669"/>
    <property type="project" value="InterPro"/>
</dbReference>
<dbReference type="SUPFAM" id="SSF52540">
    <property type="entry name" value="P-loop containing nucleoside triphosphate hydrolases"/>
    <property type="match status" value="1"/>
</dbReference>
<keyword evidence="8 12" id="KW-0067">ATP-binding</keyword>
<dbReference type="GO" id="GO:1990077">
    <property type="term" value="C:primosome complex"/>
    <property type="evidence" value="ECO:0007669"/>
    <property type="project" value="UniProtKB-UniRule"/>
</dbReference>
<dbReference type="PANTHER" id="PTHR30580">
    <property type="entry name" value="PRIMOSOMAL PROTEIN N"/>
    <property type="match status" value="1"/>
</dbReference>
<dbReference type="InterPro" id="IPR040498">
    <property type="entry name" value="PriA_CRR"/>
</dbReference>
<comment type="catalytic activity">
    <reaction evidence="12">
        <text>Couples ATP hydrolysis with the unwinding of duplex DNA by translocating in the 3'-5' direction.</text>
        <dbReference type="EC" id="5.6.2.4"/>
    </reaction>
</comment>
<feature type="binding site" evidence="12">
    <location>
        <position position="553"/>
    </location>
    <ligand>
        <name>Zn(2+)</name>
        <dbReference type="ChEBI" id="CHEBI:29105"/>
        <label>2</label>
    </ligand>
</feature>
<dbReference type="SMART" id="SM00490">
    <property type="entry name" value="HELICc"/>
    <property type="match status" value="1"/>
</dbReference>
<dbReference type="FunFam" id="3.40.50.300:FF:000489">
    <property type="entry name" value="Primosome assembly protein PriA"/>
    <property type="match status" value="1"/>
</dbReference>
<dbReference type="InterPro" id="IPR042115">
    <property type="entry name" value="PriA_3primeBD_sf"/>
</dbReference>
<dbReference type="GO" id="GO:0008270">
    <property type="term" value="F:zinc ion binding"/>
    <property type="evidence" value="ECO:0007669"/>
    <property type="project" value="UniProtKB-UniRule"/>
</dbReference>
<dbReference type="Pfam" id="PF18319">
    <property type="entry name" value="Zn_ribbon_PriA"/>
    <property type="match status" value="1"/>
</dbReference>
<dbReference type="InterPro" id="IPR014001">
    <property type="entry name" value="Helicase_ATP-bd"/>
</dbReference>
<dbReference type="CDD" id="cd17929">
    <property type="entry name" value="DEXHc_priA"/>
    <property type="match status" value="1"/>
</dbReference>